<name>A0A840QIN5_9PSEU</name>
<evidence type="ECO:0000313" key="3">
    <source>
        <dbReference type="Proteomes" id="UP000584374"/>
    </source>
</evidence>
<dbReference type="Pfam" id="PF13243">
    <property type="entry name" value="SQHop_cyclase_C"/>
    <property type="match status" value="1"/>
</dbReference>
<dbReference type="GO" id="GO:0016740">
    <property type="term" value="F:transferase activity"/>
    <property type="evidence" value="ECO:0007669"/>
    <property type="project" value="UniProtKB-KW"/>
</dbReference>
<dbReference type="CDD" id="cd00688">
    <property type="entry name" value="ISOPREN_C2_like"/>
    <property type="match status" value="1"/>
</dbReference>
<comment type="caution">
    <text evidence="2">The sequence shown here is derived from an EMBL/GenBank/DDBJ whole genome shotgun (WGS) entry which is preliminary data.</text>
</comment>
<dbReference type="SUPFAM" id="SSF48239">
    <property type="entry name" value="Terpenoid cyclases/Protein prenyltransferases"/>
    <property type="match status" value="2"/>
</dbReference>
<accession>A0A840QIN5</accession>
<protein>
    <submittedName>
        <fullName evidence="2">Prenyltransferase beta subunit</fullName>
    </submittedName>
</protein>
<feature type="domain" description="Squalene cyclase C-terminal" evidence="1">
    <location>
        <begin position="175"/>
        <end position="297"/>
    </location>
</feature>
<dbReference type="RefSeq" id="WP_184733161.1">
    <property type="nucleotide sequence ID" value="NZ_JACHIW010000004.1"/>
</dbReference>
<keyword evidence="3" id="KW-1185">Reference proteome</keyword>
<reference evidence="2 3" key="1">
    <citation type="submission" date="2020-08" db="EMBL/GenBank/DDBJ databases">
        <title>Sequencing the genomes of 1000 actinobacteria strains.</title>
        <authorList>
            <person name="Klenk H.-P."/>
        </authorList>
    </citation>
    <scope>NUCLEOTIDE SEQUENCE [LARGE SCALE GENOMIC DNA]</scope>
    <source>
        <strain evidence="2 3">DSM 45584</strain>
    </source>
</reference>
<dbReference type="EMBL" id="JACHIW010000004">
    <property type="protein sequence ID" value="MBB5160020.1"/>
    <property type="molecule type" value="Genomic_DNA"/>
</dbReference>
<evidence type="ECO:0000313" key="2">
    <source>
        <dbReference type="EMBL" id="MBB5160020.1"/>
    </source>
</evidence>
<evidence type="ECO:0000259" key="1">
    <source>
        <dbReference type="Pfam" id="PF13243"/>
    </source>
</evidence>
<dbReference type="Gene3D" id="1.50.10.20">
    <property type="match status" value="1"/>
</dbReference>
<dbReference type="AlphaFoldDB" id="A0A840QIN5"/>
<keyword evidence="2" id="KW-0808">Transferase</keyword>
<dbReference type="Proteomes" id="UP000584374">
    <property type="component" value="Unassembled WGS sequence"/>
</dbReference>
<dbReference type="InterPro" id="IPR032696">
    <property type="entry name" value="SQ_cyclase_C"/>
</dbReference>
<sequence length="336" mass="37668">MLKRIFDQQGMTIDGVVSEALAYFQRGQFADGSIPDPSITEFPTATLLKYWDTINALKAIALWRDQVDYDDRGTVDAVLKYLRSCEKPNGLISWGTLETAPSEYCTETTSEYISSLTHLGLVDEAKKKAMVLRSQQLPSGPWSEVHPHVPKAFQTVPSVTGFALGALLGLDIEPLYVDEALNFLVSTQHDDGHFGINWFYYNTYYYLTRPVTAALANFGHYTAVAATRDFVLSQQREDGSWYTQVQGFSDFSSPELHTTLALETLVHAGMDADERAVSKGIAWLLTRLRPDGSWYGGPYPYPETDSYRDFRALQDVYATSQVLGLLKLLVDLENEQ</sequence>
<proteinExistence type="predicted"/>
<gene>
    <name evidence="2" type="ORF">BJ970_007621</name>
</gene>
<organism evidence="2 3">
    <name type="scientific">Saccharopolyspora phatthalungensis</name>
    <dbReference type="NCBI Taxonomy" id="664693"/>
    <lineage>
        <taxon>Bacteria</taxon>
        <taxon>Bacillati</taxon>
        <taxon>Actinomycetota</taxon>
        <taxon>Actinomycetes</taxon>
        <taxon>Pseudonocardiales</taxon>
        <taxon>Pseudonocardiaceae</taxon>
        <taxon>Saccharopolyspora</taxon>
    </lineage>
</organism>
<dbReference type="InterPro" id="IPR008930">
    <property type="entry name" value="Terpenoid_cyclase/PrenylTrfase"/>
</dbReference>